<dbReference type="EMBL" id="BJNG01000050">
    <property type="protein sequence ID" value="GEC22625.1"/>
    <property type="molecule type" value="Genomic_DNA"/>
</dbReference>
<name>A0A4Y3WUR4_9PSEU</name>
<dbReference type="AlphaFoldDB" id="A0A4Y3WUR4"/>
<evidence type="ECO:0000256" key="8">
    <source>
        <dbReference type="ARBA" id="ARBA00048924"/>
    </source>
</evidence>
<dbReference type="CDD" id="cd04301">
    <property type="entry name" value="NAT_SF"/>
    <property type="match status" value="1"/>
</dbReference>
<accession>A0A4Y3WUR4</accession>
<comment type="caution">
    <text evidence="12">The sequence shown here is derived from an EMBL/GenBank/DDBJ whole genome shotgun (WGS) entry which is preliminary data.</text>
</comment>
<dbReference type="InterPro" id="IPR016181">
    <property type="entry name" value="Acyl_CoA_acyltransferase"/>
</dbReference>
<dbReference type="InterPro" id="IPR012772">
    <property type="entry name" value="Ectoine_EctA"/>
</dbReference>
<evidence type="ECO:0000256" key="1">
    <source>
        <dbReference type="ARBA" id="ARBA00003741"/>
    </source>
</evidence>
<evidence type="ECO:0000256" key="10">
    <source>
        <dbReference type="SAM" id="MobiDB-lite"/>
    </source>
</evidence>
<feature type="region of interest" description="Disordered" evidence="10">
    <location>
        <begin position="1"/>
        <end position="20"/>
    </location>
</feature>
<dbReference type="RefSeq" id="WP_141282286.1">
    <property type="nucleotide sequence ID" value="NZ_BAAARZ010000115.1"/>
</dbReference>
<evidence type="ECO:0000256" key="5">
    <source>
        <dbReference type="ARBA" id="ARBA00017935"/>
    </source>
</evidence>
<evidence type="ECO:0000256" key="9">
    <source>
        <dbReference type="RuleBase" id="RU365045"/>
    </source>
</evidence>
<organism evidence="12 13">
    <name type="scientific">Pseudonocardia hydrocarbonoxydans</name>
    <dbReference type="NCBI Taxonomy" id="76726"/>
    <lineage>
        <taxon>Bacteria</taxon>
        <taxon>Bacillati</taxon>
        <taxon>Actinomycetota</taxon>
        <taxon>Actinomycetes</taxon>
        <taxon>Pseudonocardiales</taxon>
        <taxon>Pseudonocardiaceae</taxon>
        <taxon>Pseudonocardia</taxon>
    </lineage>
</organism>
<keyword evidence="7 9" id="KW-0012">Acyltransferase</keyword>
<dbReference type="GO" id="GO:0019491">
    <property type="term" value="P:ectoine biosynthetic process"/>
    <property type="evidence" value="ECO:0007669"/>
    <property type="project" value="UniProtKB-UniPathway"/>
</dbReference>
<reference evidence="12 13" key="1">
    <citation type="submission" date="2019-06" db="EMBL/GenBank/DDBJ databases">
        <title>Whole genome shotgun sequence of Pseudonocardia hydrocarbonoxydans NBRC 14498.</title>
        <authorList>
            <person name="Hosoyama A."/>
            <person name="Uohara A."/>
            <person name="Ohji S."/>
            <person name="Ichikawa N."/>
        </authorList>
    </citation>
    <scope>NUCLEOTIDE SEQUENCE [LARGE SCALE GENOMIC DNA]</scope>
    <source>
        <strain evidence="12 13">NBRC 14498</strain>
    </source>
</reference>
<evidence type="ECO:0000256" key="2">
    <source>
        <dbReference type="ARBA" id="ARBA00004978"/>
    </source>
</evidence>
<evidence type="ECO:0000256" key="7">
    <source>
        <dbReference type="ARBA" id="ARBA00023315"/>
    </source>
</evidence>
<dbReference type="PROSITE" id="PS51186">
    <property type="entry name" value="GNAT"/>
    <property type="match status" value="1"/>
</dbReference>
<comment type="function">
    <text evidence="1 9">Catalyzes the acetylation of L-2,4-diaminobutyrate (DABA) to gamma-N-acetyl-alpha,gamma-diaminobutyric acid (ADABA) with acetyl coenzyme A.</text>
</comment>
<comment type="pathway">
    <text evidence="2 9">Amine and polyamine biosynthesis; ectoine biosynthesis; L-ectoine from L-aspartate 4-semialdehyde: step 2/3.</text>
</comment>
<dbReference type="GO" id="GO:0033816">
    <property type="term" value="F:diaminobutyrate acetyltransferase activity"/>
    <property type="evidence" value="ECO:0007669"/>
    <property type="project" value="UniProtKB-EC"/>
</dbReference>
<feature type="domain" description="N-acetyltransferase" evidence="11">
    <location>
        <begin position="17"/>
        <end position="174"/>
    </location>
</feature>
<comment type="catalytic activity">
    <reaction evidence="8 9">
        <text>L-2,4-diaminobutanoate + acetyl-CoA = (2S)-4-acetamido-2-aminobutanoate + CoA + H(+)</text>
        <dbReference type="Rhea" id="RHEA:16901"/>
        <dbReference type="ChEBI" id="CHEBI:15378"/>
        <dbReference type="ChEBI" id="CHEBI:57287"/>
        <dbReference type="ChEBI" id="CHEBI:57288"/>
        <dbReference type="ChEBI" id="CHEBI:58761"/>
        <dbReference type="ChEBI" id="CHEBI:58929"/>
        <dbReference type="EC" id="2.3.1.178"/>
    </reaction>
</comment>
<evidence type="ECO:0000256" key="4">
    <source>
        <dbReference type="ARBA" id="ARBA00012355"/>
    </source>
</evidence>
<evidence type="ECO:0000313" key="13">
    <source>
        <dbReference type="Proteomes" id="UP000320338"/>
    </source>
</evidence>
<gene>
    <name evidence="9 12" type="primary">ectA</name>
    <name evidence="12" type="ORF">PHY01_49080</name>
</gene>
<dbReference type="Pfam" id="PF00583">
    <property type="entry name" value="Acetyltransf_1"/>
    <property type="match status" value="1"/>
</dbReference>
<evidence type="ECO:0000313" key="12">
    <source>
        <dbReference type="EMBL" id="GEC22625.1"/>
    </source>
</evidence>
<evidence type="ECO:0000256" key="3">
    <source>
        <dbReference type="ARBA" id="ARBA00010712"/>
    </source>
</evidence>
<dbReference type="OrthoDB" id="2436196at2"/>
<proteinExistence type="inferred from homology"/>
<dbReference type="Proteomes" id="UP000320338">
    <property type="component" value="Unassembled WGS sequence"/>
</dbReference>
<protein>
    <recommendedName>
        <fullName evidence="5 9">L-2,4-diaminobutyric acid acetyltransferase</fullName>
        <shortName evidence="9">DABA acetyltransferase</shortName>
        <ecNumber evidence="4 9">2.3.1.178</ecNumber>
    </recommendedName>
</protein>
<keyword evidence="6 9" id="KW-0808">Transferase</keyword>
<dbReference type="UniPathway" id="UPA00067">
    <property type="reaction ID" value="UER00122"/>
</dbReference>
<evidence type="ECO:0000259" key="11">
    <source>
        <dbReference type="PROSITE" id="PS51186"/>
    </source>
</evidence>
<comment type="similarity">
    <text evidence="3 9">Belongs to the acetyltransferase family. EctA subfamily.</text>
</comment>
<dbReference type="SUPFAM" id="SSF55729">
    <property type="entry name" value="Acyl-CoA N-acyltransferases (Nat)"/>
    <property type="match status" value="1"/>
</dbReference>
<dbReference type="Gene3D" id="3.40.630.30">
    <property type="match status" value="1"/>
</dbReference>
<keyword evidence="13" id="KW-1185">Reference proteome</keyword>
<dbReference type="InterPro" id="IPR000182">
    <property type="entry name" value="GNAT_dom"/>
</dbReference>
<sequence>MSALGSIEPETGSGARTTTSVPTTADGVALWKIATASRALDVNSRYAYVLWCRDFAATSIVARLDDRVVGFVTGYLRPERPDTLFVWQVAVDEAARGRRAAATMLDDLVARVGVPYLETTVTDDNAASLAMFSGLAERTGAPMERTALFGPAELGAEHDPEFLYRIGPMHLNDRR</sequence>
<evidence type="ECO:0000256" key="6">
    <source>
        <dbReference type="ARBA" id="ARBA00022679"/>
    </source>
</evidence>
<dbReference type="EC" id="2.3.1.178" evidence="4 9"/>
<dbReference type="NCBIfam" id="TIGR02406">
    <property type="entry name" value="ectoine_EctA"/>
    <property type="match status" value="1"/>
</dbReference>